<feature type="region of interest" description="Disordered" evidence="1">
    <location>
        <begin position="485"/>
        <end position="515"/>
    </location>
</feature>
<evidence type="ECO:0000313" key="3">
    <source>
        <dbReference type="EMBL" id="KAF9889761.1"/>
    </source>
</evidence>
<evidence type="ECO:0000256" key="1">
    <source>
        <dbReference type="SAM" id="MobiDB-lite"/>
    </source>
</evidence>
<name>A0AAD4CNJ2_ASPNN</name>
<dbReference type="InterPro" id="IPR001810">
    <property type="entry name" value="F-box_dom"/>
</dbReference>
<dbReference type="Proteomes" id="UP001194746">
    <property type="component" value="Unassembled WGS sequence"/>
</dbReference>
<dbReference type="Pfam" id="PF12937">
    <property type="entry name" value="F-box-like"/>
    <property type="match status" value="1"/>
</dbReference>
<reference evidence="3" key="2">
    <citation type="submission" date="2020-02" db="EMBL/GenBank/DDBJ databases">
        <authorList>
            <person name="Gilchrist C.L.M."/>
            <person name="Chooi Y.-H."/>
        </authorList>
    </citation>
    <scope>NUCLEOTIDE SEQUENCE</scope>
    <source>
        <strain evidence="3">MST-FP2251</strain>
    </source>
</reference>
<comment type="caution">
    <text evidence="3">The sequence shown here is derived from an EMBL/GenBank/DDBJ whole genome shotgun (WGS) entry which is preliminary data.</text>
</comment>
<feature type="domain" description="F-box" evidence="2">
    <location>
        <begin position="1"/>
        <end position="45"/>
    </location>
</feature>
<sequence length="594" mass="65416">MAADLPIEIIQSFLSYLDVETYHSARQTCFSWRSAASVASMLRDVLQQVPVSLPHCTKSLSPKDWNDYFGQVARLNLLGSRSSVEKIVAERKLPHDSSSTTVLAFSSDGRKVVGLKGAQTVVHARESGECLLQFSLASSLYPHWTSVCRALMETRNAGYMPINQRYAKHRIAASSDCSFIAVGLGRVVQVYNLHEHDENGTIATPAEYVLGQTDMVFASSPGDEYEDTDGVVESLEFTDDDTLLRVAIGKETTIHRPTRVRYLGQPSQSPEIPNLAYWRKNLNHVYVDSASLAVTLTGDDEYRSTFRGLRLLPPSFHIHSQHAAQHPIPRSTPSEPAREKGLDRCFVASLQTGHTDSYCIGQITSPPATLPQSVRIHRLFPSIYFRPSDLVPGARTEGPPRLYPPAPSSERSPQSMTYNLCDSVSRWNPINLPSATFSSPLLAASDDRRLLIVYEPGAGHSCCIVDGGSLYVFSMQACTAVYQPAQEPLSPSPSSPSSSPDSHESGSEDSGIGPETIYDRLRMTSANPFNDDRYDPPDIIPCWPFLLDRTSMDLESLHVVRSDAPPSHGGSEGRWYTVTGQSGSEMIQWQFTSG</sequence>
<dbReference type="AlphaFoldDB" id="A0AAD4CNJ2"/>
<dbReference type="PROSITE" id="PS50181">
    <property type="entry name" value="FBOX"/>
    <property type="match status" value="1"/>
</dbReference>
<keyword evidence="4" id="KW-1185">Reference proteome</keyword>
<dbReference type="EMBL" id="VCAU01000033">
    <property type="protein sequence ID" value="KAF9889761.1"/>
    <property type="molecule type" value="Genomic_DNA"/>
</dbReference>
<feature type="region of interest" description="Disordered" evidence="1">
    <location>
        <begin position="395"/>
        <end position="416"/>
    </location>
</feature>
<dbReference type="SUPFAM" id="SSF81383">
    <property type="entry name" value="F-box domain"/>
    <property type="match status" value="1"/>
</dbReference>
<evidence type="ECO:0000259" key="2">
    <source>
        <dbReference type="PROSITE" id="PS50181"/>
    </source>
</evidence>
<reference evidence="3" key="1">
    <citation type="journal article" date="2019" name="Beilstein J. Org. Chem.">
        <title>Nanangenines: drimane sesquiterpenoids as the dominant metabolite cohort of a novel Australian fungus, Aspergillus nanangensis.</title>
        <authorList>
            <person name="Lacey H.J."/>
            <person name="Gilchrist C.L.M."/>
            <person name="Crombie A."/>
            <person name="Kalaitzis J.A."/>
            <person name="Vuong D."/>
            <person name="Rutledge P.J."/>
            <person name="Turner P."/>
            <person name="Pitt J.I."/>
            <person name="Lacey E."/>
            <person name="Chooi Y.H."/>
            <person name="Piggott A.M."/>
        </authorList>
    </citation>
    <scope>NUCLEOTIDE SEQUENCE</scope>
    <source>
        <strain evidence="3">MST-FP2251</strain>
    </source>
</reference>
<dbReference type="InterPro" id="IPR036047">
    <property type="entry name" value="F-box-like_dom_sf"/>
</dbReference>
<protein>
    <recommendedName>
        <fullName evidence="2">F-box domain-containing protein</fullName>
    </recommendedName>
</protein>
<dbReference type="CDD" id="cd09917">
    <property type="entry name" value="F-box_SF"/>
    <property type="match status" value="1"/>
</dbReference>
<accession>A0AAD4CNJ2</accession>
<evidence type="ECO:0000313" key="4">
    <source>
        <dbReference type="Proteomes" id="UP001194746"/>
    </source>
</evidence>
<gene>
    <name evidence="3" type="ORF">FE257_007067</name>
</gene>
<proteinExistence type="predicted"/>
<organism evidence="3 4">
    <name type="scientific">Aspergillus nanangensis</name>
    <dbReference type="NCBI Taxonomy" id="2582783"/>
    <lineage>
        <taxon>Eukaryota</taxon>
        <taxon>Fungi</taxon>
        <taxon>Dikarya</taxon>
        <taxon>Ascomycota</taxon>
        <taxon>Pezizomycotina</taxon>
        <taxon>Eurotiomycetes</taxon>
        <taxon>Eurotiomycetidae</taxon>
        <taxon>Eurotiales</taxon>
        <taxon>Aspergillaceae</taxon>
        <taxon>Aspergillus</taxon>
        <taxon>Aspergillus subgen. Circumdati</taxon>
    </lineage>
</organism>